<reference evidence="3" key="2">
    <citation type="journal article" date="2017" name="Genome Biol. Evol.">
        <title>Evolutionary Dynamics of Pathoadaptation Revealed by Three Independent Acquisitions of the VirB/D4 Type IV Secretion System in Bartonella.</title>
        <authorList>
            <person name="Harms A."/>
            <person name="Segers F.H."/>
            <person name="Quebatte M."/>
            <person name="Mistl C."/>
            <person name="Manfredi P."/>
            <person name="Korner J."/>
            <person name="Chomel B.B."/>
            <person name="Kosoy M."/>
            <person name="Maruyama S."/>
            <person name="Engel P."/>
            <person name="Dehio C."/>
        </authorList>
    </citation>
    <scope>NUCLEOTIDE SEQUENCE [LARGE SCALE GENOMIC DNA]</scope>
    <source>
        <strain evidence="3">R1</strain>
    </source>
</reference>
<name>E6Z112_BARSR</name>
<evidence type="ECO:0000313" key="1">
    <source>
        <dbReference type="EMBL" id="AQX31194.1"/>
    </source>
</evidence>
<evidence type="ECO:0000313" key="3">
    <source>
        <dbReference type="Proteomes" id="UP000190811"/>
    </source>
</evidence>
<accession>E6Z112</accession>
<evidence type="ECO:0000313" key="2">
    <source>
        <dbReference type="EMBL" id="CBI82800.1"/>
    </source>
</evidence>
<dbReference type="AlphaFoldDB" id="E6Z112"/>
<proteinExistence type="predicted"/>
<protein>
    <submittedName>
        <fullName evidence="2">Uncharacterized protein</fullName>
    </submittedName>
</protein>
<dbReference type="EMBL" id="CP019789">
    <property type="protein sequence ID" value="AQX31194.1"/>
    <property type="molecule type" value="Genomic_DNA"/>
</dbReference>
<reference evidence="2" key="1">
    <citation type="journal article" date="2011" name="PLoS Genet.">
        <title>Parallel evolution of a type IV secretion system in radiating lineages of the host-restricted bacterial pathogen Bartonella.</title>
        <authorList>
            <person name="Engel P."/>
            <person name="Salzburger W."/>
            <person name="Liesch M."/>
            <person name="Chang C.C."/>
            <person name="Maruyama S."/>
            <person name="Lanz C."/>
            <person name="Calteau A."/>
            <person name="Lajus A."/>
            <person name="Medigue C."/>
            <person name="Schuster S.C."/>
            <person name="Dehio C."/>
        </authorList>
    </citation>
    <scope>NUCLEOTIDE SEQUENCE</scope>
    <source>
        <strain evidence="2">R1</strain>
    </source>
</reference>
<sequence>MQKYLAIILDTSAALFEILMNVCQIGKKVEQHKQTEEALKAAKTRLKIEDEINKKSDDNVRADLSNWLRDK</sequence>
<dbReference type="RefSeq" id="WP_153301993.1">
    <property type="nucleotide sequence ID" value="NZ_CP019789.1"/>
</dbReference>
<reference evidence="1" key="3">
    <citation type="submission" date="2017-02" db="EMBL/GenBank/DDBJ databases">
        <title>Evolutionary dynamics of pathoadaptation revealed by three independent acquisitions of the VirB/D4 type IV secretion system in Bartonella.</title>
        <authorList>
            <person name="Harms A."/>
            <person name="Segers F.H.I.D."/>
            <person name="Quebatte M."/>
            <person name="Mistl C."/>
            <person name="Manfredi P."/>
            <person name="Koerner J."/>
            <person name="Chomel B."/>
            <person name="Kosoy M."/>
            <person name="Maruyama S."/>
            <person name="Engel P."/>
            <person name="Dehio C."/>
        </authorList>
    </citation>
    <scope>NUCLEOTIDE SEQUENCE [LARGE SCALE GENOMIC DNA]</scope>
    <source>
        <strain evidence="1">R1</strain>
    </source>
</reference>
<dbReference type="Proteomes" id="UP000190811">
    <property type="component" value="Chromosome"/>
</dbReference>
<organism evidence="2">
    <name type="scientific">Bartonella schoenbuchensis (strain DSM 13525 / NCTC 13165 / R1)</name>
    <dbReference type="NCBI Taxonomy" id="687861"/>
    <lineage>
        <taxon>Bacteria</taxon>
        <taxon>Pseudomonadati</taxon>
        <taxon>Pseudomonadota</taxon>
        <taxon>Alphaproteobacteria</taxon>
        <taxon>Hyphomicrobiales</taxon>
        <taxon>Bartonellaceae</taxon>
        <taxon>Bartonella</taxon>
    </lineage>
</organism>
<dbReference type="STRING" id="687861.BscR1v2_012800"/>
<gene>
    <name evidence="2" type="ORF">BARSC_190071</name>
    <name evidence="1" type="ORF">BscR1v2_012800</name>
</gene>
<dbReference type="EMBL" id="FN645524">
    <property type="protein sequence ID" value="CBI82800.1"/>
    <property type="molecule type" value="Genomic_DNA"/>
</dbReference>